<dbReference type="Proteomes" id="UP000799770">
    <property type="component" value="Unassembled WGS sequence"/>
</dbReference>
<feature type="transmembrane region" description="Helical" evidence="1">
    <location>
        <begin position="51"/>
        <end position="70"/>
    </location>
</feature>
<evidence type="ECO:0000313" key="3">
    <source>
        <dbReference type="Proteomes" id="UP000799770"/>
    </source>
</evidence>
<organism evidence="2 3">
    <name type="scientific">Lophiotrema nucula</name>
    <dbReference type="NCBI Taxonomy" id="690887"/>
    <lineage>
        <taxon>Eukaryota</taxon>
        <taxon>Fungi</taxon>
        <taxon>Dikarya</taxon>
        <taxon>Ascomycota</taxon>
        <taxon>Pezizomycotina</taxon>
        <taxon>Dothideomycetes</taxon>
        <taxon>Pleosporomycetidae</taxon>
        <taxon>Pleosporales</taxon>
        <taxon>Lophiotremataceae</taxon>
        <taxon>Lophiotrema</taxon>
    </lineage>
</organism>
<proteinExistence type="predicted"/>
<reference evidence="2" key="1">
    <citation type="journal article" date="2020" name="Stud. Mycol.">
        <title>101 Dothideomycetes genomes: a test case for predicting lifestyles and emergence of pathogens.</title>
        <authorList>
            <person name="Haridas S."/>
            <person name="Albert R."/>
            <person name="Binder M."/>
            <person name="Bloem J."/>
            <person name="Labutti K."/>
            <person name="Salamov A."/>
            <person name="Andreopoulos B."/>
            <person name="Baker S."/>
            <person name="Barry K."/>
            <person name="Bills G."/>
            <person name="Bluhm B."/>
            <person name="Cannon C."/>
            <person name="Castanera R."/>
            <person name="Culley D."/>
            <person name="Daum C."/>
            <person name="Ezra D."/>
            <person name="Gonzalez J."/>
            <person name="Henrissat B."/>
            <person name="Kuo A."/>
            <person name="Liang C."/>
            <person name="Lipzen A."/>
            <person name="Lutzoni F."/>
            <person name="Magnuson J."/>
            <person name="Mondo S."/>
            <person name="Nolan M."/>
            <person name="Ohm R."/>
            <person name="Pangilinan J."/>
            <person name="Park H.-J."/>
            <person name="Ramirez L."/>
            <person name="Alfaro M."/>
            <person name="Sun H."/>
            <person name="Tritt A."/>
            <person name="Yoshinaga Y."/>
            <person name="Zwiers L.-H."/>
            <person name="Turgeon B."/>
            <person name="Goodwin S."/>
            <person name="Spatafora J."/>
            <person name="Crous P."/>
            <person name="Grigoriev I."/>
        </authorList>
    </citation>
    <scope>NUCLEOTIDE SEQUENCE</scope>
    <source>
        <strain evidence="2">CBS 627.86</strain>
    </source>
</reference>
<dbReference type="AlphaFoldDB" id="A0A6A5ZDB7"/>
<evidence type="ECO:0000313" key="2">
    <source>
        <dbReference type="EMBL" id="KAF2117215.1"/>
    </source>
</evidence>
<accession>A0A6A5ZDB7</accession>
<sequence>MPSPTQARSFMRSAARYLTEPHPFARNPTTMASHPIQWRPYVQHFSRAGTFYFPAMAFVIGWPLGAAWLLNKTGM</sequence>
<protein>
    <submittedName>
        <fullName evidence="2">Uncharacterized protein</fullName>
    </submittedName>
</protein>
<dbReference type="OrthoDB" id="4829316at2759"/>
<keyword evidence="1" id="KW-0812">Transmembrane</keyword>
<keyword evidence="3" id="KW-1185">Reference proteome</keyword>
<gene>
    <name evidence="2" type="ORF">BDV96DRAFT_571718</name>
</gene>
<name>A0A6A5ZDB7_9PLEO</name>
<evidence type="ECO:0000256" key="1">
    <source>
        <dbReference type="SAM" id="Phobius"/>
    </source>
</evidence>
<keyword evidence="1" id="KW-0472">Membrane</keyword>
<keyword evidence="1" id="KW-1133">Transmembrane helix</keyword>
<dbReference type="EMBL" id="ML977319">
    <property type="protein sequence ID" value="KAF2117215.1"/>
    <property type="molecule type" value="Genomic_DNA"/>
</dbReference>